<dbReference type="PROSITE" id="PS51725">
    <property type="entry name" value="ABM"/>
    <property type="match status" value="1"/>
</dbReference>
<dbReference type="PANTHER" id="PTHR40057">
    <property type="entry name" value="SLR1162 PROTEIN"/>
    <property type="match status" value="1"/>
</dbReference>
<dbReference type="InterPro" id="IPR011008">
    <property type="entry name" value="Dimeric_a/b-barrel"/>
</dbReference>
<evidence type="ECO:0000256" key="1">
    <source>
        <dbReference type="SAM" id="Phobius"/>
    </source>
</evidence>
<dbReference type="RefSeq" id="WP_105350164.1">
    <property type="nucleotide sequence ID" value="NZ_PUIA01000016.1"/>
</dbReference>
<keyword evidence="3" id="KW-0560">Oxidoreductase</keyword>
<evidence type="ECO:0000313" key="4">
    <source>
        <dbReference type="Proteomes" id="UP000240009"/>
    </source>
</evidence>
<feature type="transmembrane region" description="Helical" evidence="1">
    <location>
        <begin position="142"/>
        <end position="165"/>
    </location>
</feature>
<dbReference type="Proteomes" id="UP000240009">
    <property type="component" value="Unassembled WGS sequence"/>
</dbReference>
<proteinExistence type="predicted"/>
<dbReference type="SUPFAM" id="SSF54909">
    <property type="entry name" value="Dimeric alpha+beta barrel"/>
    <property type="match status" value="1"/>
</dbReference>
<dbReference type="Gene3D" id="3.30.70.100">
    <property type="match status" value="1"/>
</dbReference>
<gene>
    <name evidence="3" type="ORF">C5Y96_03575</name>
</gene>
<evidence type="ECO:0000259" key="2">
    <source>
        <dbReference type="PROSITE" id="PS51725"/>
    </source>
</evidence>
<evidence type="ECO:0000313" key="3">
    <source>
        <dbReference type="EMBL" id="PQO38965.1"/>
    </source>
</evidence>
<dbReference type="AlphaFoldDB" id="A0A2S8G3D2"/>
<keyword evidence="3" id="KW-0503">Monooxygenase</keyword>
<dbReference type="PANTHER" id="PTHR40057:SF1">
    <property type="entry name" value="SLR1162 PROTEIN"/>
    <property type="match status" value="1"/>
</dbReference>
<protein>
    <submittedName>
        <fullName evidence="3">Antibiotic biosynthesis monooxygenase</fullName>
    </submittedName>
</protein>
<keyword evidence="1" id="KW-0472">Membrane</keyword>
<organism evidence="3 4">
    <name type="scientific">Blastopirellula marina</name>
    <dbReference type="NCBI Taxonomy" id="124"/>
    <lineage>
        <taxon>Bacteria</taxon>
        <taxon>Pseudomonadati</taxon>
        <taxon>Planctomycetota</taxon>
        <taxon>Planctomycetia</taxon>
        <taxon>Pirellulales</taxon>
        <taxon>Pirellulaceae</taxon>
        <taxon>Blastopirellula</taxon>
    </lineage>
</organism>
<reference evidence="3 4" key="1">
    <citation type="submission" date="2018-02" db="EMBL/GenBank/DDBJ databases">
        <title>Comparative genomes isolates from brazilian mangrove.</title>
        <authorList>
            <person name="Araujo J.E."/>
            <person name="Taketani R.G."/>
            <person name="Silva M.C.P."/>
            <person name="Loureco M.V."/>
            <person name="Andreote F.D."/>
        </authorList>
    </citation>
    <scope>NUCLEOTIDE SEQUENCE [LARGE SCALE GENOMIC DNA]</scope>
    <source>
        <strain evidence="3 4">HEX-2 MGV</strain>
    </source>
</reference>
<dbReference type="InterPro" id="IPR007138">
    <property type="entry name" value="ABM_dom"/>
</dbReference>
<keyword evidence="1" id="KW-0812">Transmembrane</keyword>
<dbReference type="Pfam" id="PF03992">
    <property type="entry name" value="ABM"/>
    <property type="match status" value="1"/>
</dbReference>
<sequence>MSHVHVAITHQAKPGMEAEYEAALRDFARESLHEPGTAGVLLLAPVPGTHGCEYGILRSFEDQASCDAFYQSARFRNFHELTKSLVVEEATRRKLHGLEAFFRDPKLSPARWKMAAITWLGVYPSVLFWGNVLPPALSSLHSLVATAITTIFVTVTLAWLVMPILTQVFAAWLHPPISNVPILGEVISDDASS</sequence>
<dbReference type="GO" id="GO:0004497">
    <property type="term" value="F:monooxygenase activity"/>
    <property type="evidence" value="ECO:0007669"/>
    <property type="project" value="UniProtKB-KW"/>
</dbReference>
<comment type="caution">
    <text evidence="3">The sequence shown here is derived from an EMBL/GenBank/DDBJ whole genome shotgun (WGS) entry which is preliminary data.</text>
</comment>
<keyword evidence="1" id="KW-1133">Transmembrane helix</keyword>
<accession>A0A2S8G3D2</accession>
<feature type="transmembrane region" description="Helical" evidence="1">
    <location>
        <begin position="112"/>
        <end position="130"/>
    </location>
</feature>
<dbReference type="OrthoDB" id="1494254at2"/>
<feature type="domain" description="ABM" evidence="2">
    <location>
        <begin position="4"/>
        <end position="95"/>
    </location>
</feature>
<name>A0A2S8G3D2_9BACT</name>
<dbReference type="EMBL" id="PUIA01000016">
    <property type="protein sequence ID" value="PQO38965.1"/>
    <property type="molecule type" value="Genomic_DNA"/>
</dbReference>
<dbReference type="InterPro" id="IPR038762">
    <property type="entry name" value="ABM_predict"/>
</dbReference>